<feature type="domain" description="SoxA A3" evidence="6">
    <location>
        <begin position="488"/>
        <end position="570"/>
    </location>
</feature>
<dbReference type="Pfam" id="PF17806">
    <property type="entry name" value="SO_alpha_A3"/>
    <property type="match status" value="1"/>
</dbReference>
<dbReference type="PANTHER" id="PTHR43757">
    <property type="entry name" value="AMINOMETHYLTRANSFERASE"/>
    <property type="match status" value="1"/>
</dbReference>
<dbReference type="InterPro" id="IPR041117">
    <property type="entry name" value="SoxA_A3"/>
</dbReference>
<keyword evidence="2" id="KW-0560">Oxidoreductase</keyword>
<dbReference type="SUPFAM" id="SSF103025">
    <property type="entry name" value="Folate-binding domain"/>
    <property type="match status" value="1"/>
</dbReference>
<dbReference type="PRINTS" id="PR00469">
    <property type="entry name" value="PNDRDTASEII"/>
</dbReference>
<accession>A0A8J7WAP4</accession>
<dbReference type="Gene3D" id="3.10.20.440">
    <property type="entry name" value="2Fe-2S iron-sulphur cluster binding domain, sarcosine oxidase, alpha subunit, N-terminal domain"/>
    <property type="match status" value="1"/>
</dbReference>
<evidence type="ECO:0000256" key="1">
    <source>
        <dbReference type="ARBA" id="ARBA00008609"/>
    </source>
</evidence>
<evidence type="ECO:0000259" key="3">
    <source>
        <dbReference type="Pfam" id="PF01571"/>
    </source>
</evidence>
<name>A0A8J7WAP4_9RHOB</name>
<dbReference type="InterPro" id="IPR029043">
    <property type="entry name" value="GcvT/YgfZ_C"/>
</dbReference>
<dbReference type="AlphaFoldDB" id="A0A8J7WAP4"/>
<dbReference type="SUPFAM" id="SSF51905">
    <property type="entry name" value="FAD/NAD(P)-binding domain"/>
    <property type="match status" value="1"/>
</dbReference>
<proteinExistence type="inferred from homology"/>
<dbReference type="Gene3D" id="3.50.50.60">
    <property type="entry name" value="FAD/NAD(P)-binding domain"/>
    <property type="match status" value="2"/>
</dbReference>
<dbReference type="InterPro" id="IPR036188">
    <property type="entry name" value="FAD/NAD-bd_sf"/>
</dbReference>
<dbReference type="InterPro" id="IPR028896">
    <property type="entry name" value="GcvT/YgfZ/DmdA"/>
</dbReference>
<dbReference type="Pfam" id="PF01571">
    <property type="entry name" value="GCV_T"/>
    <property type="match status" value="1"/>
</dbReference>
<reference evidence="7" key="1">
    <citation type="submission" date="2021-04" db="EMBL/GenBank/DDBJ databases">
        <authorList>
            <person name="Yoon J."/>
        </authorList>
    </citation>
    <scope>NUCLEOTIDE SEQUENCE</scope>
    <source>
        <strain evidence="7">KMU-90</strain>
    </source>
</reference>
<protein>
    <submittedName>
        <fullName evidence="7">(2Fe-2S)-binding protein</fullName>
    </submittedName>
</protein>
<dbReference type="RefSeq" id="WP_212536041.1">
    <property type="nucleotide sequence ID" value="NZ_JAGTUU010000003.1"/>
</dbReference>
<organism evidence="7 8">
    <name type="scientific">Thetidibacter halocola</name>
    <dbReference type="NCBI Taxonomy" id="2827239"/>
    <lineage>
        <taxon>Bacteria</taxon>
        <taxon>Pseudomonadati</taxon>
        <taxon>Pseudomonadota</taxon>
        <taxon>Alphaproteobacteria</taxon>
        <taxon>Rhodobacterales</taxon>
        <taxon>Roseobacteraceae</taxon>
        <taxon>Thetidibacter</taxon>
    </lineage>
</organism>
<evidence type="ECO:0000256" key="2">
    <source>
        <dbReference type="ARBA" id="ARBA00023002"/>
    </source>
</evidence>
<dbReference type="InterPro" id="IPR013977">
    <property type="entry name" value="GcvT_C"/>
</dbReference>
<dbReference type="Gene3D" id="3.30.1360.120">
    <property type="entry name" value="Probable tRNA modification gtpase trme, domain 1"/>
    <property type="match status" value="1"/>
</dbReference>
<dbReference type="Pfam" id="PF13510">
    <property type="entry name" value="Fer2_4"/>
    <property type="match status" value="1"/>
</dbReference>
<evidence type="ECO:0000259" key="5">
    <source>
        <dbReference type="Pfam" id="PF08669"/>
    </source>
</evidence>
<comment type="similarity">
    <text evidence="1">Belongs to the GcvT family.</text>
</comment>
<evidence type="ECO:0000259" key="6">
    <source>
        <dbReference type="Pfam" id="PF17806"/>
    </source>
</evidence>
<evidence type="ECO:0000259" key="4">
    <source>
        <dbReference type="Pfam" id="PF07992"/>
    </source>
</evidence>
<sequence length="967" mass="103140">MAGDRLPSRGRIDRSRPLRFRFDGRDYTGFHGDTLASALLANGVRITARSFKYHRARGIIGAGVEEPATLVELEGDAASGNRIATTVPLVEGLSARAVHAWPSARFDLGAVNQLIARLIPAGFYYKTFKWPDWHLFEPAIRRAAGLGAVPPAFDDSYETRHAHADLLIAGAGPAGLMAALVAGRAGARVLLMDEGIEAGGSLLAHKAAIGGRDALDWVAGAVAELAAMPNVTHLQDATAWAYREHNLLMVHERAPRADGLRGRGWRVRARQVLVATGAIERIIGFDGNDRPGVMLASAVQAHLNRWAVRPGRRAVVFTNNDSAYTVAADMAAAGIAVAAIVDSRASVPGTARAQVRGIEVLPGHLVTQTHGARGLRAVSVTAGGRSWRIPCDLLAVSGGWTPSVHLWSQSRSSLRWDDALSAFVPDRPAQAVTAAGAAAGATGLGQALRQGAEAACAALGLPAPEVPQAEDAPYAIEPLWTVPGAGAKAFVDIQNDVTVADLELALREGYGAIEHVKRYTTGGMAMDQGKTGNLTIVGAVAERLGLTPPEIGTTTYRPPYTPVDFGAVAGQQAGPVVLPYRHTPLTAWHKAQGAVMYEAGARWRRPGYYPREGESFQQTVDREARTVRQGVGVYDGAPLGKYLLRGADAGRFLDLVYTRPMSGLRPGQGRYALMLTEDGLIFDDGVCFRLDEGRFLVSTSTGNADAVGQALEKLLQVERLDWDVTITNITGQWGNATLCGPLARDVLRAAGTDIDLSGQAFPFMAIRDGSVAGLRARVARVSFTGELSFEINVRPRDLPALWQAVLEAGAAQGIAPIGSEANHVLRVEKGFLSLGHEVDGTADPYDLGMGWAMAKGPADFIGKRSVLLRRSSDRPRRELVGFRPVDPERQVPEGAPLTPQGRKEATEGFVTACVRSVVEDRWLGLALLMDGRARIGQTAHVRLPEGAVAVTLCEPVFHDPSGERLRS</sequence>
<dbReference type="InterPro" id="IPR006222">
    <property type="entry name" value="GCVT_N"/>
</dbReference>
<dbReference type="Pfam" id="PF08669">
    <property type="entry name" value="GCV_T_C"/>
    <property type="match status" value="1"/>
</dbReference>
<gene>
    <name evidence="7" type="ORF">KB874_07970</name>
</gene>
<dbReference type="SUPFAM" id="SSF101790">
    <property type="entry name" value="Aminomethyltransferase beta-barrel domain"/>
    <property type="match status" value="1"/>
</dbReference>
<feature type="domain" description="FAD/NAD(P)-binding" evidence="4">
    <location>
        <begin position="165"/>
        <end position="408"/>
    </location>
</feature>
<dbReference type="Pfam" id="PF07992">
    <property type="entry name" value="Pyr_redox_2"/>
    <property type="match status" value="1"/>
</dbReference>
<comment type="caution">
    <text evidence="7">The sequence shown here is derived from an EMBL/GenBank/DDBJ whole genome shotgun (WGS) entry which is preliminary data.</text>
</comment>
<dbReference type="EMBL" id="JAGTUU010000003">
    <property type="protein sequence ID" value="MBS0124070.1"/>
    <property type="molecule type" value="Genomic_DNA"/>
</dbReference>
<dbReference type="PRINTS" id="PR00368">
    <property type="entry name" value="FADPNR"/>
</dbReference>
<dbReference type="Proteomes" id="UP000681356">
    <property type="component" value="Unassembled WGS sequence"/>
</dbReference>
<dbReference type="InterPro" id="IPR042204">
    <property type="entry name" value="2Fe-2S-bd_N"/>
</dbReference>
<dbReference type="PANTHER" id="PTHR43757:SF2">
    <property type="entry name" value="AMINOMETHYLTRANSFERASE, MITOCHONDRIAL"/>
    <property type="match status" value="1"/>
</dbReference>
<dbReference type="GO" id="GO:0016491">
    <property type="term" value="F:oxidoreductase activity"/>
    <property type="evidence" value="ECO:0007669"/>
    <property type="project" value="UniProtKB-KW"/>
</dbReference>
<keyword evidence="8" id="KW-1185">Reference proteome</keyword>
<dbReference type="InterPro" id="IPR027266">
    <property type="entry name" value="TrmE/GcvT-like"/>
</dbReference>
<feature type="domain" description="Aminomethyltransferase C-terminal" evidence="5">
    <location>
        <begin position="877"/>
        <end position="959"/>
    </location>
</feature>
<dbReference type="InterPro" id="IPR023753">
    <property type="entry name" value="FAD/NAD-binding_dom"/>
</dbReference>
<evidence type="ECO:0000313" key="8">
    <source>
        <dbReference type="Proteomes" id="UP000681356"/>
    </source>
</evidence>
<evidence type="ECO:0000313" key="7">
    <source>
        <dbReference type="EMBL" id="MBS0124070.1"/>
    </source>
</evidence>
<feature type="domain" description="GCVT N-terminal" evidence="3">
    <location>
        <begin position="585"/>
        <end position="854"/>
    </location>
</feature>